<accession>W8W3Q7</accession>
<feature type="domain" description="G-protein coupled receptors family 1 profile" evidence="10">
    <location>
        <begin position="71"/>
        <end position="302"/>
    </location>
</feature>
<dbReference type="SUPFAM" id="SSF81321">
    <property type="entry name" value="Family A G protein-coupled receptor-like"/>
    <property type="match status" value="1"/>
</dbReference>
<dbReference type="InterPro" id="IPR017452">
    <property type="entry name" value="GPCR_Rhodpsn_7TM"/>
</dbReference>
<name>W8W3Q7_RAT</name>
<keyword evidence="2 9" id="KW-0812">Transmembrane</keyword>
<dbReference type="InterPro" id="IPR026234">
    <property type="entry name" value="MRGPCRFAMILY"/>
</dbReference>
<feature type="transmembrane region" description="Helical" evidence="9">
    <location>
        <begin position="288"/>
        <end position="308"/>
    </location>
</feature>
<dbReference type="GO" id="GO:0016020">
    <property type="term" value="C:membrane"/>
    <property type="evidence" value="ECO:0007669"/>
    <property type="project" value="UniProtKB-SubCell"/>
</dbReference>
<evidence type="ECO:0000256" key="3">
    <source>
        <dbReference type="ARBA" id="ARBA00022989"/>
    </source>
</evidence>
<evidence type="ECO:0000256" key="8">
    <source>
        <dbReference type="SAM" id="MobiDB-lite"/>
    </source>
</evidence>
<keyword evidence="5 9" id="KW-0472">Membrane</keyword>
<evidence type="ECO:0000259" key="10">
    <source>
        <dbReference type="PROSITE" id="PS50262"/>
    </source>
</evidence>
<dbReference type="GO" id="GO:0004930">
    <property type="term" value="F:G protein-coupled receptor activity"/>
    <property type="evidence" value="ECO:0007669"/>
    <property type="project" value="UniProtKB-KW"/>
</dbReference>
<reference evidence="11" key="2">
    <citation type="journal article" date="2016" name="Data Brief">
        <title>Curated eutherian third party data gene data sets.</title>
        <authorList>
            <person name="Premzl M."/>
        </authorList>
    </citation>
    <scope>NUCLEOTIDE SEQUENCE</scope>
    <source>
        <strain evidence="11">N/A</strain>
    </source>
</reference>
<comment type="subcellular location">
    <subcellularLocation>
        <location evidence="1">Membrane</location>
        <topology evidence="1">Multi-pass membrane protein</topology>
    </subcellularLocation>
</comment>
<feature type="transmembrane region" description="Helical" evidence="9">
    <location>
        <begin position="133"/>
        <end position="155"/>
    </location>
</feature>
<reference evidence="11" key="3">
    <citation type="journal article" date="2019" name="Gene Rep">
        <title>Eutherian third-party data gene collections.</title>
        <authorList>
            <person name="Premzl M."/>
        </authorList>
    </citation>
    <scope>NUCLEOTIDE SEQUENCE</scope>
    <source>
        <strain evidence="11">N/A</strain>
    </source>
</reference>
<dbReference type="InterPro" id="IPR000276">
    <property type="entry name" value="GPCR_Rhodpsn"/>
</dbReference>
<organism evidence="11">
    <name type="scientific">Rattus norvegicus</name>
    <name type="common">Rat</name>
    <dbReference type="NCBI Taxonomy" id="10116"/>
    <lineage>
        <taxon>Eukaryota</taxon>
        <taxon>Metazoa</taxon>
        <taxon>Chordata</taxon>
        <taxon>Craniata</taxon>
        <taxon>Vertebrata</taxon>
        <taxon>Euteleostomi</taxon>
        <taxon>Mammalia</taxon>
        <taxon>Eutheria</taxon>
        <taxon>Euarchontoglires</taxon>
        <taxon>Glires</taxon>
        <taxon>Rodentia</taxon>
        <taxon>Myomorpha</taxon>
        <taxon>Muroidea</taxon>
        <taxon>Muridae</taxon>
        <taxon>Murinae</taxon>
        <taxon>Rattus</taxon>
    </lineage>
</organism>
<evidence type="ECO:0000256" key="5">
    <source>
        <dbReference type="ARBA" id="ARBA00023136"/>
    </source>
</evidence>
<keyword evidence="3 9" id="KW-1133">Transmembrane helix</keyword>
<keyword evidence="4" id="KW-0297">G-protein coupled receptor</keyword>
<sequence>MCSYIFYFILINYYFFGYRNTSGALLSMDLRTSLRDITTLDKNNIHFSLCSIEFQVMSLLSLIISPVGMVLNGIVLWFLAFQNHRNAFSAYIINLVVADFLFLCSHFIFSLLIVLTHYTILMYIRQILDTVTIFAYFFGLSIITIISIECWLSVMWPIWYHCQRLRLTSAVICVLLWVVSLLFPALQMKTCSLLLNTLDNSRCEIINFISSAWLIVLFVVLCCFSLILLLRISCGSQQVHVTRLYVTISLRVLFCLLFGIPFGIYWMVDQWNEENFSFRACGFSHDILYLYCINICANATVYFLVGSIRHGKFQRMTLKLILQRAIQDTPEEDGGERGPSGNPEELRTV</sequence>
<feature type="region of interest" description="Disordered" evidence="8">
    <location>
        <begin position="329"/>
        <end position="349"/>
    </location>
</feature>
<proteinExistence type="predicted"/>
<feature type="transmembrane region" description="Helical" evidence="9">
    <location>
        <begin position="91"/>
        <end position="113"/>
    </location>
</feature>
<evidence type="ECO:0000256" key="6">
    <source>
        <dbReference type="ARBA" id="ARBA00023170"/>
    </source>
</evidence>
<dbReference type="EMBL" id="HG426130">
    <property type="protein sequence ID" value="CDG86248.1"/>
    <property type="molecule type" value="Genomic_DNA"/>
</dbReference>
<evidence type="ECO:0000256" key="4">
    <source>
        <dbReference type="ARBA" id="ARBA00023040"/>
    </source>
</evidence>
<keyword evidence="7" id="KW-0807">Transducer</keyword>
<reference evidence="11" key="1">
    <citation type="journal article" date="2014" name="Gene">
        <title>Comparative genomic analysis of eutherian Mas-related G protein-coupled receptor genes.</title>
        <authorList>
            <person name="Premzl M."/>
        </authorList>
    </citation>
    <scope>NUCLEOTIDE SEQUENCE</scope>
    <source>
        <strain evidence="11">N/A</strain>
    </source>
</reference>
<feature type="transmembrane region" description="Helical" evidence="9">
    <location>
        <begin position="206"/>
        <end position="232"/>
    </location>
</feature>
<evidence type="ECO:0000256" key="7">
    <source>
        <dbReference type="ARBA" id="ARBA00023224"/>
    </source>
</evidence>
<protein>
    <submittedName>
        <fullName evidence="11">Mas-related G protein-coupled receptor g9</fullName>
    </submittedName>
</protein>
<dbReference type="PANTHER" id="PTHR11334:SF31">
    <property type="entry name" value="MAS-RELATED G-PROTEIN COUPLED RECEPTOR MEMBER B3"/>
    <property type="match status" value="1"/>
</dbReference>
<evidence type="ECO:0000256" key="2">
    <source>
        <dbReference type="ARBA" id="ARBA00022692"/>
    </source>
</evidence>
<feature type="transmembrane region" description="Helical" evidence="9">
    <location>
        <begin position="244"/>
        <end position="268"/>
    </location>
</feature>
<gene>
    <name evidence="11" type="primary">Mgrg9</name>
</gene>
<dbReference type="PANTHER" id="PTHR11334">
    <property type="entry name" value="MAS-RELATED G-PROTEIN COUPLED RECEPTOR"/>
    <property type="match status" value="1"/>
</dbReference>
<dbReference type="AlphaFoldDB" id="W8W3Q7"/>
<evidence type="ECO:0000313" key="11">
    <source>
        <dbReference type="EMBL" id="CDG86248.1"/>
    </source>
</evidence>
<keyword evidence="6 11" id="KW-0675">Receptor</keyword>
<dbReference type="PRINTS" id="PR02108">
    <property type="entry name" value="MRGPCRFAMILY"/>
</dbReference>
<dbReference type="PRINTS" id="PR00237">
    <property type="entry name" value="GPCRRHODOPSN"/>
</dbReference>
<evidence type="ECO:0000256" key="9">
    <source>
        <dbReference type="SAM" id="Phobius"/>
    </source>
</evidence>
<feature type="transmembrane region" description="Helical" evidence="9">
    <location>
        <begin position="56"/>
        <end position="79"/>
    </location>
</feature>
<evidence type="ECO:0000256" key="1">
    <source>
        <dbReference type="ARBA" id="ARBA00004141"/>
    </source>
</evidence>
<dbReference type="FunFam" id="1.20.1070.10:FF:000140">
    <property type="entry name" value="Mas-related G-protein coupled receptor member X2"/>
    <property type="match status" value="1"/>
</dbReference>
<dbReference type="Gene3D" id="1.20.1070.10">
    <property type="entry name" value="Rhodopsin 7-helix transmembrane proteins"/>
    <property type="match status" value="1"/>
</dbReference>
<dbReference type="PROSITE" id="PS50262">
    <property type="entry name" value="G_PROTEIN_RECEP_F1_2"/>
    <property type="match status" value="1"/>
</dbReference>
<feature type="transmembrane region" description="Helical" evidence="9">
    <location>
        <begin position="167"/>
        <end position="186"/>
    </location>
</feature>